<evidence type="ECO:0000313" key="6">
    <source>
        <dbReference type="Proteomes" id="UP000000268"/>
    </source>
</evidence>
<protein>
    <submittedName>
        <fullName evidence="5">Uncharacterized protein</fullName>
    </submittedName>
</protein>
<dbReference type="SUPFAM" id="SSF52317">
    <property type="entry name" value="Class I glutamine amidotransferase-like"/>
    <property type="match status" value="1"/>
</dbReference>
<evidence type="ECO:0000259" key="3">
    <source>
        <dbReference type="Pfam" id="PF09822"/>
    </source>
</evidence>
<accession>B0CBH9</accession>
<feature type="transmembrane region" description="Helical" evidence="2">
    <location>
        <begin position="560"/>
        <end position="583"/>
    </location>
</feature>
<dbReference type="HOGENOM" id="CLU_018716_0_0_3"/>
<reference evidence="5 6" key="1">
    <citation type="journal article" date="2008" name="Proc. Natl. Acad. Sci. U.S.A.">
        <title>Niche adaptation and genome expansion in the chlorophyll d-producing cyanobacterium Acaryochloris marina.</title>
        <authorList>
            <person name="Swingley W.D."/>
            <person name="Chen M."/>
            <person name="Cheung P.C."/>
            <person name="Conrad A.L."/>
            <person name="Dejesa L.C."/>
            <person name="Hao J."/>
            <person name="Honchak B.M."/>
            <person name="Karbach L.E."/>
            <person name="Kurdoglu A."/>
            <person name="Lahiri S."/>
            <person name="Mastrian S.D."/>
            <person name="Miyashita H."/>
            <person name="Page L."/>
            <person name="Ramakrishna P."/>
            <person name="Satoh S."/>
            <person name="Sattley W.M."/>
            <person name="Shimada Y."/>
            <person name="Taylor H.L."/>
            <person name="Tomo T."/>
            <person name="Tsuchiya T."/>
            <person name="Wang Z.T."/>
            <person name="Raymond J."/>
            <person name="Mimuro M."/>
            <person name="Blankenship R.E."/>
            <person name="Touchman J.W."/>
        </authorList>
    </citation>
    <scope>NUCLEOTIDE SEQUENCE [LARGE SCALE GENOMIC DNA]</scope>
    <source>
        <strain evidence="6">MBIC 11017</strain>
    </source>
</reference>
<keyword evidence="2" id="KW-0812">Transmembrane</keyword>
<dbReference type="OrthoDB" id="501439at2"/>
<feature type="domain" description="ABC-type uncharacterised transport system" evidence="3">
    <location>
        <begin position="223"/>
        <end position="512"/>
    </location>
</feature>
<proteinExistence type="predicted"/>
<dbReference type="KEGG" id="amr:AM1_2968"/>
<feature type="domain" description="DUF7088" evidence="4">
    <location>
        <begin position="103"/>
        <end position="175"/>
    </location>
</feature>
<dbReference type="eggNOG" id="COG3225">
    <property type="taxonomic scope" value="Bacteria"/>
</dbReference>
<dbReference type="InterPro" id="IPR019196">
    <property type="entry name" value="ABC_transp_unknown"/>
</dbReference>
<sequence>MGSKVINLLSWFSVALMVAGFSAGFVSGQWFSLPLGVMLSGVVLLGISLMWRWQRLSPSNQWWQWRSTQSGTNALVATLAVLVILGLVNFIVVRYPYRADFTEQKTYSLAPQTLNVLSALPKPVEVLVFIGNDPSASDSQSQIVLQNQLLLKEYQRQQPDKFKFRFIDPQAEPGLARKHNIRNLGDISLVYDQRMKLLSSGLSEVTLTPAIALLTNERKATAYVIQGHNEVPLSGFTESLAGAINQLKMEGITVEPLNLSLQQQIPDDADVLVIAGPKLPLLEAEVTLIRDFLKEGGNLFLMLDPEVDVGLKPILEVMGATLDGRLIVDPKHARLAWPAALTYGEHPITESFSQKLSFFPFAQAVDVQEQPGQLVTPLLQTSEASWAETDLTGQQIQLDQGRDRKGPLTIGVAIKRSISAPPAKTKPAPQHSASPSPSSSSPTPTASPATESAPSSSATPNTEAAPSPSLAPTPPLSTESVSPPTAESLQPEIKGEAARVVIIGDSDFAKDDPYFEQTVNRDIFVNSVSWLIMDGDDPTLSIRPKRVIQRTLAISDQMNMLLSVFGIVLLPLTAFATAAALWWQRR</sequence>
<dbReference type="RefSeq" id="WP_012163398.1">
    <property type="nucleotide sequence ID" value="NC_009925.1"/>
</dbReference>
<keyword evidence="2" id="KW-1133">Transmembrane helix</keyword>
<dbReference type="Pfam" id="PF23357">
    <property type="entry name" value="DUF7088"/>
    <property type="match status" value="1"/>
</dbReference>
<dbReference type="EMBL" id="CP000828">
    <property type="protein sequence ID" value="ABW27964.1"/>
    <property type="molecule type" value="Genomic_DNA"/>
</dbReference>
<dbReference type="AlphaFoldDB" id="B0CBH9"/>
<dbReference type="InterPro" id="IPR055396">
    <property type="entry name" value="DUF7088"/>
</dbReference>
<evidence type="ECO:0000259" key="4">
    <source>
        <dbReference type="Pfam" id="PF23357"/>
    </source>
</evidence>
<evidence type="ECO:0000256" key="2">
    <source>
        <dbReference type="SAM" id="Phobius"/>
    </source>
</evidence>
<feature type="transmembrane region" description="Helical" evidence="2">
    <location>
        <begin position="74"/>
        <end position="97"/>
    </location>
</feature>
<dbReference type="Pfam" id="PF09822">
    <property type="entry name" value="ABC_transp_aux"/>
    <property type="match status" value="1"/>
</dbReference>
<dbReference type="Proteomes" id="UP000000268">
    <property type="component" value="Chromosome"/>
</dbReference>
<keyword evidence="2" id="KW-0472">Membrane</keyword>
<feature type="transmembrane region" description="Helical" evidence="2">
    <location>
        <begin position="33"/>
        <end position="53"/>
    </location>
</feature>
<keyword evidence="6" id="KW-1185">Reference proteome</keyword>
<dbReference type="STRING" id="329726.AM1_2968"/>
<dbReference type="InterPro" id="IPR029062">
    <property type="entry name" value="Class_I_gatase-like"/>
</dbReference>
<organism evidence="5 6">
    <name type="scientific">Acaryochloris marina (strain MBIC 11017)</name>
    <dbReference type="NCBI Taxonomy" id="329726"/>
    <lineage>
        <taxon>Bacteria</taxon>
        <taxon>Bacillati</taxon>
        <taxon>Cyanobacteriota</taxon>
        <taxon>Cyanophyceae</taxon>
        <taxon>Acaryochloridales</taxon>
        <taxon>Acaryochloridaceae</taxon>
        <taxon>Acaryochloris</taxon>
    </lineage>
</organism>
<evidence type="ECO:0000313" key="5">
    <source>
        <dbReference type="EMBL" id="ABW27964.1"/>
    </source>
</evidence>
<name>B0CBH9_ACAM1</name>
<gene>
    <name evidence="5" type="ordered locus">AM1_2968</name>
</gene>
<evidence type="ECO:0000256" key="1">
    <source>
        <dbReference type="SAM" id="MobiDB-lite"/>
    </source>
</evidence>
<feature type="compositionally biased region" description="Low complexity" evidence="1">
    <location>
        <begin position="432"/>
        <end position="468"/>
    </location>
</feature>
<feature type="region of interest" description="Disordered" evidence="1">
    <location>
        <begin position="416"/>
        <end position="493"/>
    </location>
</feature>